<evidence type="ECO:0000313" key="3">
    <source>
        <dbReference type="Proteomes" id="UP000243688"/>
    </source>
</evidence>
<reference evidence="2 3" key="1">
    <citation type="submission" date="2016-12" db="EMBL/GenBank/DDBJ databases">
        <title>Candidatus Reconcilibacillus cellulovorans genome.</title>
        <authorList>
            <person name="Kolinko S."/>
            <person name="Wu Y.-W."/>
            <person name="Tachea F."/>
            <person name="Denzel E."/>
            <person name="Hiras J."/>
            <person name="Baecker N."/>
            <person name="Chan L.J."/>
            <person name="Eichorst S.A."/>
            <person name="Frey D."/>
            <person name="Adams P.D."/>
            <person name="Pray T."/>
            <person name="Tanjore D."/>
            <person name="Petzold C.J."/>
            <person name="Gladden J.M."/>
            <person name="Simmons B.A."/>
            <person name="Singer S.W."/>
        </authorList>
    </citation>
    <scope>NUCLEOTIDE SEQUENCE [LARGE SCALE GENOMIC DNA]</scope>
    <source>
        <strain evidence="2">JTherm</strain>
    </source>
</reference>
<accession>A0A2A6DZU7</accession>
<evidence type="ECO:0000313" key="2">
    <source>
        <dbReference type="EMBL" id="PDO10212.1"/>
    </source>
</evidence>
<evidence type="ECO:0000256" key="1">
    <source>
        <dbReference type="SAM" id="Phobius"/>
    </source>
</evidence>
<organism evidence="2 3">
    <name type="scientific">Candidatus Reconcilbacillus cellulovorans</name>
    <dbReference type="NCBI Taxonomy" id="1906605"/>
    <lineage>
        <taxon>Bacteria</taxon>
        <taxon>Bacillati</taxon>
        <taxon>Bacillota</taxon>
        <taxon>Bacilli</taxon>
        <taxon>Bacillales</taxon>
        <taxon>Paenibacillaceae</taxon>
        <taxon>Candidatus Reconcilbacillus</taxon>
    </lineage>
</organism>
<protein>
    <recommendedName>
        <fullName evidence="4">Glycine zipper domain-containing protein</fullName>
    </recommendedName>
</protein>
<keyword evidence="1" id="KW-0812">Transmembrane</keyword>
<comment type="caution">
    <text evidence="2">The sequence shown here is derived from an EMBL/GenBank/DDBJ whole genome shotgun (WGS) entry which is preliminary data.</text>
</comment>
<sequence>MNYEGFVELTKEELLINIDGGLSLKDTLNTVAYYAFTGGMGALGAAVGAAIGSAIAPGPGTAVGAGIGARAGSIIGGMIGAYVGDKLWDALH</sequence>
<keyword evidence="1" id="KW-1133">Transmembrane helix</keyword>
<keyword evidence="1" id="KW-0472">Membrane</keyword>
<dbReference type="Proteomes" id="UP000243688">
    <property type="component" value="Unassembled WGS sequence"/>
</dbReference>
<feature type="transmembrane region" description="Helical" evidence="1">
    <location>
        <begin position="31"/>
        <end position="55"/>
    </location>
</feature>
<proteinExistence type="predicted"/>
<name>A0A2A6DZU7_9BACL</name>
<dbReference type="EMBL" id="MOXJ01000017">
    <property type="protein sequence ID" value="PDO10212.1"/>
    <property type="molecule type" value="Genomic_DNA"/>
</dbReference>
<feature type="transmembrane region" description="Helical" evidence="1">
    <location>
        <begin position="62"/>
        <end position="83"/>
    </location>
</feature>
<dbReference type="AlphaFoldDB" id="A0A2A6DZU7"/>
<gene>
    <name evidence="2" type="ORF">BLM47_08135</name>
</gene>
<evidence type="ECO:0008006" key="4">
    <source>
        <dbReference type="Google" id="ProtNLM"/>
    </source>
</evidence>